<feature type="compositionally biased region" description="Low complexity" evidence="1">
    <location>
        <begin position="117"/>
        <end position="134"/>
    </location>
</feature>
<dbReference type="SUPFAM" id="SSF81296">
    <property type="entry name" value="E set domains"/>
    <property type="match status" value="1"/>
</dbReference>
<dbReference type="InterPro" id="IPR014756">
    <property type="entry name" value="Ig_E-set"/>
</dbReference>
<name>A0ABQ7JNJ4_9FUNG</name>
<feature type="compositionally biased region" description="Low complexity" evidence="1">
    <location>
        <begin position="796"/>
        <end position="810"/>
    </location>
</feature>
<feature type="region of interest" description="Disordered" evidence="1">
    <location>
        <begin position="727"/>
        <end position="748"/>
    </location>
</feature>
<keyword evidence="2" id="KW-0812">Transmembrane</keyword>
<dbReference type="EMBL" id="JAAAIM010001104">
    <property type="protein sequence ID" value="KAG0282216.1"/>
    <property type="molecule type" value="Genomic_DNA"/>
</dbReference>
<feature type="region of interest" description="Disordered" evidence="1">
    <location>
        <begin position="337"/>
        <end position="422"/>
    </location>
</feature>
<feature type="region of interest" description="Disordered" evidence="1">
    <location>
        <begin position="298"/>
        <end position="324"/>
    </location>
</feature>
<feature type="compositionally biased region" description="Basic and acidic residues" evidence="1">
    <location>
        <begin position="811"/>
        <end position="829"/>
    </location>
</feature>
<feature type="region of interest" description="Disordered" evidence="1">
    <location>
        <begin position="777"/>
        <end position="829"/>
    </location>
</feature>
<dbReference type="Gene3D" id="2.60.40.10">
    <property type="entry name" value="Immunoglobulins"/>
    <property type="match status" value="1"/>
</dbReference>
<feature type="compositionally biased region" description="Low complexity" evidence="1">
    <location>
        <begin position="87"/>
        <end position="104"/>
    </location>
</feature>
<evidence type="ECO:0000313" key="5">
    <source>
        <dbReference type="Proteomes" id="UP001194696"/>
    </source>
</evidence>
<feature type="compositionally biased region" description="Acidic residues" evidence="1">
    <location>
        <begin position="599"/>
        <end position="614"/>
    </location>
</feature>
<protein>
    <recommendedName>
        <fullName evidence="3">AMP-activated protein kinase glycogen-binding domain-containing protein</fullName>
    </recommendedName>
</protein>
<dbReference type="InterPro" id="IPR032640">
    <property type="entry name" value="AMPK1_CBM"/>
</dbReference>
<evidence type="ECO:0000256" key="2">
    <source>
        <dbReference type="SAM" id="Phobius"/>
    </source>
</evidence>
<feature type="compositionally biased region" description="Acidic residues" evidence="1">
    <location>
        <begin position="355"/>
        <end position="364"/>
    </location>
</feature>
<dbReference type="CDD" id="cd02859">
    <property type="entry name" value="E_set_AMPKbeta_like_N"/>
    <property type="match status" value="1"/>
</dbReference>
<feature type="transmembrane region" description="Helical" evidence="2">
    <location>
        <begin position="834"/>
        <end position="856"/>
    </location>
</feature>
<keyword evidence="2" id="KW-0472">Membrane</keyword>
<feature type="compositionally biased region" description="Basic and acidic residues" evidence="1">
    <location>
        <begin position="267"/>
        <end position="281"/>
    </location>
</feature>
<feature type="compositionally biased region" description="Low complexity" evidence="1">
    <location>
        <begin position="367"/>
        <end position="384"/>
    </location>
</feature>
<feature type="region of interest" description="Disordered" evidence="1">
    <location>
        <begin position="77"/>
        <end position="104"/>
    </location>
</feature>
<feature type="compositionally biased region" description="Low complexity" evidence="1">
    <location>
        <begin position="241"/>
        <end position="262"/>
    </location>
</feature>
<dbReference type="InterPro" id="IPR013783">
    <property type="entry name" value="Ig-like_fold"/>
</dbReference>
<feature type="region of interest" description="Disordered" evidence="1">
    <location>
        <begin position="596"/>
        <end position="636"/>
    </location>
</feature>
<sequence>MVSTHDIHITWPHPVPSGNAFIAGTWSVPGHGPWDKLQMTRIPGTDSFEIHLDVQEIEDISDYLDEDGYLHHELLDHHHPHDHSHQHQGSSSSPPLTPSSTATHLSRRKRISRFFGRARSSSSASTTSTTSNNTKDQHIDLPHHHQSKDGTFLPLAREYRFQYKFVIDDEWKCDHDRPQVQDSHGHWNHELAVELVEQFPAGSSAEGRSRSSSLQSQHGPQLGSELSSSLNKPLPVPHTPPTIITTSTSDSDATNATTTSIIVSPAEEGKEEVAREEKVTENVDTVSAPVPAIRSSLTAAAARSSPPNAIPTSTTIVEQSSHKSRDTYEAVLIFDETDDLSDGEGGRSKKHQVIESDDDEDEELKDNNNSNSNSNSNIDNNNKNATEEGNGLLGEDVDVAKAEVTPQQDDHASLSPVDQQENYPSPVVINVSAANTADDTATLVSSLVDEAEVSKAIAIEIEDAQAVEEQKEEEKVKEVEDEDVSAAIEDVFVNSSSVPESLPQLDEPSIIIPADSSSIVEEEEVAPAPIAETAKAELEIVEVEEATPVPAPITSSPVPASIAIPASPVFSFESVTAQSHLLSPDVEPEAFVLQAAVNFDEEDSGKDNGDVSEVDEPKSSPSTSDDVKPAAASATKPAALEVITDASAIAAATAAAAAAAVAATVAVGSATTTANDYSQVPSPPLTPSNLTSSKRDLISSEQIVSVETELELEKQNEGTFERSVYMTPRAESTLSKHTSLEDTSTTTEESFATAAVVDENVTIDILDDKDLTASLLSSSSSSSSLSTLTGGHGSRRSSNSSTSTKATSSSNHHEAAAHDKEHSKKSEPEQHPSLFWSFCKTTAVVSAAVVVLGLGLGRRRD</sequence>
<keyword evidence="2" id="KW-1133">Transmembrane helix</keyword>
<keyword evidence="5" id="KW-1185">Reference proteome</keyword>
<evidence type="ECO:0000259" key="3">
    <source>
        <dbReference type="Pfam" id="PF16561"/>
    </source>
</evidence>
<proteinExistence type="predicted"/>
<dbReference type="Proteomes" id="UP001194696">
    <property type="component" value="Unassembled WGS sequence"/>
</dbReference>
<feature type="compositionally biased region" description="Low complexity" evidence="1">
    <location>
        <begin position="201"/>
        <end position="217"/>
    </location>
</feature>
<feature type="region of interest" description="Disordered" evidence="1">
    <location>
        <begin position="116"/>
        <end position="149"/>
    </location>
</feature>
<comment type="caution">
    <text evidence="4">The sequence shown here is derived from an EMBL/GenBank/DDBJ whole genome shotgun (WGS) entry which is preliminary data.</text>
</comment>
<organism evidence="4 5">
    <name type="scientific">Linnemannia gamsii</name>
    <dbReference type="NCBI Taxonomy" id="64522"/>
    <lineage>
        <taxon>Eukaryota</taxon>
        <taxon>Fungi</taxon>
        <taxon>Fungi incertae sedis</taxon>
        <taxon>Mucoromycota</taxon>
        <taxon>Mortierellomycotina</taxon>
        <taxon>Mortierellomycetes</taxon>
        <taxon>Mortierellales</taxon>
        <taxon>Mortierellaceae</taxon>
        <taxon>Linnemannia</taxon>
    </lineage>
</organism>
<gene>
    <name evidence="4" type="ORF">BGZ96_000729</name>
</gene>
<evidence type="ECO:0000256" key="1">
    <source>
        <dbReference type="SAM" id="MobiDB-lite"/>
    </source>
</evidence>
<feature type="region of interest" description="Disordered" evidence="1">
    <location>
        <begin position="201"/>
        <end position="283"/>
    </location>
</feature>
<feature type="region of interest" description="Disordered" evidence="1">
    <location>
        <begin position="674"/>
        <end position="694"/>
    </location>
</feature>
<evidence type="ECO:0000313" key="4">
    <source>
        <dbReference type="EMBL" id="KAG0282216.1"/>
    </source>
</evidence>
<feature type="compositionally biased region" description="Low complexity" evidence="1">
    <location>
        <begin position="777"/>
        <end position="789"/>
    </location>
</feature>
<dbReference type="Pfam" id="PF16561">
    <property type="entry name" value="AMPK1_CBM"/>
    <property type="match status" value="1"/>
</dbReference>
<feature type="domain" description="AMP-activated protein kinase glycogen-binding" evidence="3">
    <location>
        <begin position="158"/>
        <end position="194"/>
    </location>
</feature>
<accession>A0ABQ7JNJ4</accession>
<reference evidence="4 5" key="1">
    <citation type="journal article" date="2020" name="Fungal Divers.">
        <title>Resolving the Mortierellaceae phylogeny through synthesis of multi-gene phylogenetics and phylogenomics.</title>
        <authorList>
            <person name="Vandepol N."/>
            <person name="Liber J."/>
            <person name="Desiro A."/>
            <person name="Na H."/>
            <person name="Kennedy M."/>
            <person name="Barry K."/>
            <person name="Grigoriev I.V."/>
            <person name="Miller A.N."/>
            <person name="O'Donnell K."/>
            <person name="Stajich J.E."/>
            <person name="Bonito G."/>
        </authorList>
    </citation>
    <scope>NUCLEOTIDE SEQUENCE [LARGE SCALE GENOMIC DNA]</scope>
    <source>
        <strain evidence="4 5">AD045</strain>
    </source>
</reference>
<feature type="compositionally biased region" description="Polar residues" evidence="1">
    <location>
        <begin position="306"/>
        <end position="319"/>
    </location>
</feature>